<feature type="region of interest" description="Disordered" evidence="1">
    <location>
        <begin position="240"/>
        <end position="269"/>
    </location>
</feature>
<keyword evidence="2" id="KW-0472">Membrane</keyword>
<evidence type="ECO:0000256" key="2">
    <source>
        <dbReference type="SAM" id="Phobius"/>
    </source>
</evidence>
<dbReference type="GeneID" id="6103879"/>
<organism evidence="3">
    <name type="scientific">Brugia malayi</name>
    <name type="common">Filarial nematode worm</name>
    <dbReference type="NCBI Taxonomy" id="6279"/>
    <lineage>
        <taxon>Eukaryota</taxon>
        <taxon>Metazoa</taxon>
        <taxon>Ecdysozoa</taxon>
        <taxon>Nematoda</taxon>
        <taxon>Chromadorea</taxon>
        <taxon>Rhabditida</taxon>
        <taxon>Spirurina</taxon>
        <taxon>Spiruromorpha</taxon>
        <taxon>Filarioidea</taxon>
        <taxon>Onchocercidae</taxon>
        <taxon>Brugia</taxon>
    </lineage>
</organism>
<feature type="transmembrane region" description="Helical" evidence="2">
    <location>
        <begin position="103"/>
        <end position="122"/>
    </location>
</feature>
<protein>
    <submittedName>
        <fullName evidence="3">Uncharacterized protein</fullName>
    </submittedName>
</protein>
<dbReference type="RefSeq" id="XP_001900458.2">
    <property type="nucleotide sequence ID" value="XM_001900423.2"/>
</dbReference>
<sequence>MYNIAIGTPKQLLEPFPKVGRWDSEREYKTLTAACFACVIVISTNIFIIQKFIKHLPTAVLAILEIVLVLSILLALILAAILKRRDLLSVYMVSAFIYSQYRVIIAVTAVLIAIFPQTYLLALSSQQYSRSQGPLCCENILFAVQIVWISVCFASILVWTVQMLSVYLAITYRSYLPRSKRQKRASEAVPKKKQSESVMASNVVEQHLQPVLDHQLKPLSKRESQPVSKENLQQVPEGGSLQPLFAKNQQPVSFLSTDGRTKDQAKEQH</sequence>
<feature type="transmembrane region" description="Helical" evidence="2">
    <location>
        <begin position="31"/>
        <end position="53"/>
    </location>
</feature>
<dbReference type="AlphaFoldDB" id="A0A4E9F6E9"/>
<keyword evidence="2" id="KW-0812">Transmembrane</keyword>
<reference evidence="3" key="1">
    <citation type="submission" date="2019-04" db="EMBL/GenBank/DDBJ databases">
        <authorList>
            <person name="Howe K."/>
            <person name="Paulini M."/>
            <person name="Williams G."/>
        </authorList>
    </citation>
    <scope>NUCLEOTIDE SEQUENCE [LARGE SCALE GENOMIC DNA]</scope>
    <source>
        <strain evidence="3">FR3</strain>
    </source>
</reference>
<feature type="transmembrane region" description="Helical" evidence="2">
    <location>
        <begin position="59"/>
        <end position="82"/>
    </location>
</feature>
<keyword evidence="2" id="KW-1133">Transmembrane helix</keyword>
<dbReference type="KEGG" id="bmy:BM_BM10853"/>
<dbReference type="EMBL" id="CAAKNF010000192">
    <property type="protein sequence ID" value="VIO91501.1"/>
    <property type="molecule type" value="Genomic_DNA"/>
</dbReference>
<name>A0A4E9F6E9_BRUMA</name>
<dbReference type="CTD" id="6103879"/>
<feature type="compositionally biased region" description="Polar residues" evidence="1">
    <location>
        <begin position="247"/>
        <end position="258"/>
    </location>
</feature>
<feature type="transmembrane region" description="Helical" evidence="2">
    <location>
        <begin position="142"/>
        <end position="170"/>
    </location>
</feature>
<accession>A0A4E9F6E9</accession>
<dbReference type="OrthoDB" id="5851528at2759"/>
<feature type="compositionally biased region" description="Basic and acidic residues" evidence="1">
    <location>
        <begin position="259"/>
        <end position="269"/>
    </location>
</feature>
<evidence type="ECO:0000256" key="1">
    <source>
        <dbReference type="SAM" id="MobiDB-lite"/>
    </source>
</evidence>
<gene>
    <name evidence="3" type="primary">Bm10853</name>
    <name evidence="3" type="ORF">BM_BM10853</name>
</gene>
<proteinExistence type="predicted"/>
<evidence type="ECO:0000313" key="3">
    <source>
        <dbReference type="EMBL" id="VIO91501.1"/>
    </source>
</evidence>